<organism evidence="3 4">
    <name type="scientific">Mycoplasma haemofelis (strain Langford 1)</name>
    <name type="common">Haemobartonella felis</name>
    <dbReference type="NCBI Taxonomy" id="941640"/>
    <lineage>
        <taxon>Bacteria</taxon>
        <taxon>Bacillati</taxon>
        <taxon>Mycoplasmatota</taxon>
        <taxon>Mollicutes</taxon>
        <taxon>Mycoplasmataceae</taxon>
        <taxon>Mycoplasma</taxon>
    </lineage>
</organism>
<evidence type="ECO:0008006" key="5">
    <source>
        <dbReference type="Google" id="ProtNLM"/>
    </source>
</evidence>
<dbReference type="HOGENOM" id="CLU_1609001_0_0_14"/>
<evidence type="ECO:0000256" key="1">
    <source>
        <dbReference type="SAM" id="MobiDB-lite"/>
    </source>
</evidence>
<reference evidence="3 4" key="1">
    <citation type="journal article" date="2011" name="J. Bacteriol.">
        <title>Complete genome sequence of Mycoplasma haemofelis, a hemotropic mycoplasma.</title>
        <authorList>
            <person name="Barker E.N."/>
            <person name="Helps C.R."/>
            <person name="Peters I.R."/>
            <person name="Darby A.C."/>
            <person name="Radford A.D."/>
            <person name="Tasker S."/>
        </authorList>
    </citation>
    <scope>NUCLEOTIDE SEQUENCE [LARGE SCALE GENOMIC DNA]</scope>
    <source>
        <strain evidence="3 4">Langford 1</strain>
    </source>
</reference>
<dbReference type="AlphaFoldDB" id="E8ZKI6"/>
<proteinExistence type="predicted"/>
<dbReference type="Proteomes" id="UP000008637">
    <property type="component" value="Chromosome"/>
</dbReference>
<feature type="region of interest" description="Disordered" evidence="1">
    <location>
        <begin position="27"/>
        <end position="80"/>
    </location>
</feature>
<sequence>MKGLLKAILVGGMLCYGIVAATASNGTPITTSLSETEEKSKEEEISATSSENSTTSLSETKTLNVPEANVVTNSASSGQLEETPVAVVSTILEPAVRVVESSPFLGEKFSDLRTAMATFIEDSSGLFSEGCEAVYKLTFVGESGGSSFCNWFSSKGKDELTESSS</sequence>
<evidence type="ECO:0000313" key="3">
    <source>
        <dbReference type="EMBL" id="CBY92152.1"/>
    </source>
</evidence>
<feature type="compositionally biased region" description="Low complexity" evidence="1">
    <location>
        <begin position="46"/>
        <end position="62"/>
    </location>
</feature>
<feature type="chain" id="PRO_5003232581" description="Lipoprotein" evidence="2">
    <location>
        <begin position="24"/>
        <end position="165"/>
    </location>
</feature>
<dbReference type="KEGG" id="mha:HF1_01440"/>
<accession>E8ZKI6</accession>
<feature type="signal peptide" evidence="2">
    <location>
        <begin position="1"/>
        <end position="23"/>
    </location>
</feature>
<keyword evidence="4" id="KW-1185">Reference proteome</keyword>
<keyword evidence="2" id="KW-0732">Signal</keyword>
<feature type="compositionally biased region" description="Polar residues" evidence="1">
    <location>
        <begin position="70"/>
        <end position="80"/>
    </location>
</feature>
<evidence type="ECO:0000256" key="2">
    <source>
        <dbReference type="SAM" id="SignalP"/>
    </source>
</evidence>
<gene>
    <name evidence="3" type="ordered locus">HF1_01440</name>
</gene>
<protein>
    <recommendedName>
        <fullName evidence="5">Lipoprotein</fullName>
    </recommendedName>
</protein>
<name>E8ZKI6_MYCHL</name>
<dbReference type="EMBL" id="FR773153">
    <property type="protein sequence ID" value="CBY92152.1"/>
    <property type="molecule type" value="Genomic_DNA"/>
</dbReference>
<evidence type="ECO:0000313" key="4">
    <source>
        <dbReference type="Proteomes" id="UP000008637"/>
    </source>
</evidence>